<reference evidence="2 3" key="1">
    <citation type="submission" date="2017-07" db="EMBL/GenBank/DDBJ databases">
        <title>Fictibacillus sp. nov. GDSW-R2A3 Genome sequencing and assembly.</title>
        <authorList>
            <person name="Mayilraj S."/>
        </authorList>
    </citation>
    <scope>NUCLEOTIDE SEQUENCE [LARGE SCALE GENOMIC DNA]</scope>
    <source>
        <strain evidence="2 3">GDSW-R2A3</strain>
    </source>
</reference>
<gene>
    <name evidence="2" type="ORF">CGZ90_16600</name>
</gene>
<dbReference type="Pfam" id="PF12867">
    <property type="entry name" value="DinB_2"/>
    <property type="match status" value="1"/>
</dbReference>
<organism evidence="2 3">
    <name type="scientific">Fictibacillus aquaticus</name>
    <dbReference type="NCBI Taxonomy" id="2021314"/>
    <lineage>
        <taxon>Bacteria</taxon>
        <taxon>Bacillati</taxon>
        <taxon>Bacillota</taxon>
        <taxon>Bacilli</taxon>
        <taxon>Bacillales</taxon>
        <taxon>Fictibacillaceae</taxon>
        <taxon>Fictibacillus</taxon>
    </lineage>
</organism>
<evidence type="ECO:0000259" key="1">
    <source>
        <dbReference type="Pfam" id="PF12867"/>
    </source>
</evidence>
<dbReference type="SUPFAM" id="SSF109854">
    <property type="entry name" value="DinB/YfiT-like putative metalloenzymes"/>
    <property type="match status" value="1"/>
</dbReference>
<evidence type="ECO:0000313" key="2">
    <source>
        <dbReference type="EMBL" id="OYD56629.1"/>
    </source>
</evidence>
<dbReference type="Gene3D" id="1.20.120.450">
    <property type="entry name" value="dinb family like domain"/>
    <property type="match status" value="1"/>
</dbReference>
<dbReference type="InterPro" id="IPR024775">
    <property type="entry name" value="DinB-like"/>
</dbReference>
<dbReference type="OrthoDB" id="1434917at2"/>
<dbReference type="AlphaFoldDB" id="A0A235F5W1"/>
<comment type="caution">
    <text evidence="2">The sequence shown here is derived from an EMBL/GenBank/DDBJ whole genome shotgun (WGS) entry which is preliminary data.</text>
</comment>
<keyword evidence="3" id="KW-1185">Reference proteome</keyword>
<sequence length="174" mass="20003">MNFNLNEAVEVLERTPQTLEYFLSGLSKCWLQSNEGEGTWNAVEVIDHLIECEKTNFLPRIESILEEGGPKPFPSFDRFAHLNQESEASLAQRLAEFKSLRASNLDKLQLLINPQIHLEQTGLHPEFGEVKLRELLSTWVAHDLTHISQITRVMAERYRSDVGPWSAYLSILRK</sequence>
<protein>
    <recommendedName>
        <fullName evidence="1">DinB-like domain-containing protein</fullName>
    </recommendedName>
</protein>
<feature type="domain" description="DinB-like" evidence="1">
    <location>
        <begin position="12"/>
        <end position="150"/>
    </location>
</feature>
<evidence type="ECO:0000313" key="3">
    <source>
        <dbReference type="Proteomes" id="UP000215059"/>
    </source>
</evidence>
<dbReference type="RefSeq" id="WP_094253645.1">
    <property type="nucleotide sequence ID" value="NZ_JBHLXL010000002.1"/>
</dbReference>
<dbReference type="InterPro" id="IPR034660">
    <property type="entry name" value="DinB/YfiT-like"/>
</dbReference>
<name>A0A235F5W1_9BACL</name>
<proteinExistence type="predicted"/>
<dbReference type="Proteomes" id="UP000215059">
    <property type="component" value="Unassembled WGS sequence"/>
</dbReference>
<accession>A0A235F5W1</accession>
<dbReference type="EMBL" id="NOII01000011">
    <property type="protein sequence ID" value="OYD56629.1"/>
    <property type="molecule type" value="Genomic_DNA"/>
</dbReference>